<feature type="region of interest" description="Disordered" evidence="9">
    <location>
        <begin position="241"/>
        <end position="301"/>
    </location>
</feature>
<dbReference type="Proteomes" id="UP001597260">
    <property type="component" value="Unassembled WGS sequence"/>
</dbReference>
<dbReference type="EMBL" id="JBHTMP010000064">
    <property type="protein sequence ID" value="MFD1324999.1"/>
    <property type="molecule type" value="Genomic_DNA"/>
</dbReference>
<comment type="caution">
    <text evidence="12">The sequence shown here is derived from an EMBL/GenBank/DDBJ whole genome shotgun (WGS) entry which is preliminary data.</text>
</comment>
<feature type="compositionally biased region" description="Basic and acidic residues" evidence="9">
    <location>
        <begin position="243"/>
        <end position="256"/>
    </location>
</feature>
<sequence length="301" mass="32254">MGDVWGWINVVLPLLGSAVLPWLIGRYVRLRADLAEAGWRHAKQLERERRLVVRELRLRERARIARDMHDSLGHELSLAAMRTGAAAGPGRRSPLSTVALPPGCRQRVPAVGTASSASGNGSGWSAARCTPASTGTGTRSWRGFHAPAGRSPGHRPSPTSRSRGGDSGRPGGQPVAAWPPPSPYRGRGGLLAVELGAQAGQAVAPSVVRIRTRRPTTTGSTPGSAAGIGVRRLGRFLVQGDVQPRERRLGAGAERRERRRGNSTASTVASPDRREPARFRKYSSSRRWSPCGRHPRCGRPG</sequence>
<keyword evidence="6 12" id="KW-0418">Kinase</keyword>
<gene>
    <name evidence="12" type="ORF">ACFQ4H_28335</name>
</gene>
<feature type="compositionally biased region" description="Low complexity" evidence="9">
    <location>
        <begin position="215"/>
        <end position="227"/>
    </location>
</feature>
<evidence type="ECO:0000256" key="5">
    <source>
        <dbReference type="ARBA" id="ARBA00022741"/>
    </source>
</evidence>
<evidence type="ECO:0000256" key="2">
    <source>
        <dbReference type="ARBA" id="ARBA00012438"/>
    </source>
</evidence>
<evidence type="ECO:0000256" key="7">
    <source>
        <dbReference type="ARBA" id="ARBA00022840"/>
    </source>
</evidence>
<keyword evidence="10" id="KW-1133">Transmembrane helix</keyword>
<evidence type="ECO:0000256" key="3">
    <source>
        <dbReference type="ARBA" id="ARBA00022553"/>
    </source>
</evidence>
<feature type="domain" description="Signal transduction histidine kinase subgroup 3 dimerisation and phosphoacceptor" evidence="11">
    <location>
        <begin position="60"/>
        <end position="91"/>
    </location>
</feature>
<reference evidence="13" key="1">
    <citation type="journal article" date="2019" name="Int. J. Syst. Evol. Microbiol.">
        <title>The Global Catalogue of Microorganisms (GCM) 10K type strain sequencing project: providing services to taxonomists for standard genome sequencing and annotation.</title>
        <authorList>
            <consortium name="The Broad Institute Genomics Platform"/>
            <consortium name="The Broad Institute Genome Sequencing Center for Infectious Disease"/>
            <person name="Wu L."/>
            <person name="Ma J."/>
        </authorList>
    </citation>
    <scope>NUCLEOTIDE SEQUENCE [LARGE SCALE GENOMIC DNA]</scope>
    <source>
        <strain evidence="13">JCM 31037</strain>
    </source>
</reference>
<dbReference type="EC" id="2.7.13.3" evidence="2"/>
<evidence type="ECO:0000256" key="4">
    <source>
        <dbReference type="ARBA" id="ARBA00022679"/>
    </source>
</evidence>
<evidence type="ECO:0000313" key="12">
    <source>
        <dbReference type="EMBL" id="MFD1324999.1"/>
    </source>
</evidence>
<dbReference type="PANTHER" id="PTHR24421">
    <property type="entry name" value="NITRATE/NITRITE SENSOR PROTEIN NARX-RELATED"/>
    <property type="match status" value="1"/>
</dbReference>
<accession>A0ABW3YKR9</accession>
<evidence type="ECO:0000256" key="10">
    <source>
        <dbReference type="SAM" id="Phobius"/>
    </source>
</evidence>
<keyword evidence="8" id="KW-0902">Two-component regulatory system</keyword>
<keyword evidence="5" id="KW-0547">Nucleotide-binding</keyword>
<dbReference type="GO" id="GO:0016301">
    <property type="term" value="F:kinase activity"/>
    <property type="evidence" value="ECO:0007669"/>
    <property type="project" value="UniProtKB-KW"/>
</dbReference>
<keyword evidence="10" id="KW-0812">Transmembrane</keyword>
<evidence type="ECO:0000256" key="1">
    <source>
        <dbReference type="ARBA" id="ARBA00000085"/>
    </source>
</evidence>
<dbReference type="Gene3D" id="1.20.5.1930">
    <property type="match status" value="1"/>
</dbReference>
<dbReference type="RefSeq" id="WP_377576638.1">
    <property type="nucleotide sequence ID" value="NZ_JBHTMP010000064.1"/>
</dbReference>
<feature type="region of interest" description="Disordered" evidence="9">
    <location>
        <begin position="201"/>
        <end position="227"/>
    </location>
</feature>
<keyword evidence="4" id="KW-0808">Transferase</keyword>
<dbReference type="InterPro" id="IPR011712">
    <property type="entry name" value="Sig_transdc_His_kin_sub3_dim/P"/>
</dbReference>
<feature type="transmembrane region" description="Helical" evidence="10">
    <location>
        <begin position="6"/>
        <end position="24"/>
    </location>
</feature>
<evidence type="ECO:0000256" key="9">
    <source>
        <dbReference type="SAM" id="MobiDB-lite"/>
    </source>
</evidence>
<dbReference type="InterPro" id="IPR050482">
    <property type="entry name" value="Sensor_HK_TwoCompSys"/>
</dbReference>
<keyword evidence="7" id="KW-0067">ATP-binding</keyword>
<evidence type="ECO:0000256" key="8">
    <source>
        <dbReference type="ARBA" id="ARBA00023012"/>
    </source>
</evidence>
<dbReference type="Pfam" id="PF07730">
    <property type="entry name" value="HisKA_3"/>
    <property type="match status" value="1"/>
</dbReference>
<feature type="compositionally biased region" description="Low complexity" evidence="9">
    <location>
        <begin position="149"/>
        <end position="162"/>
    </location>
</feature>
<keyword evidence="10" id="KW-0472">Membrane</keyword>
<feature type="compositionally biased region" description="Low complexity" evidence="9">
    <location>
        <begin position="110"/>
        <end position="127"/>
    </location>
</feature>
<proteinExistence type="predicted"/>
<feature type="region of interest" description="Disordered" evidence="9">
    <location>
        <begin position="109"/>
        <end position="183"/>
    </location>
</feature>
<keyword evidence="13" id="KW-1185">Reference proteome</keyword>
<evidence type="ECO:0000259" key="11">
    <source>
        <dbReference type="Pfam" id="PF07730"/>
    </source>
</evidence>
<organism evidence="12 13">
    <name type="scientific">Micromonospora sonneratiae</name>
    <dbReference type="NCBI Taxonomy" id="1184706"/>
    <lineage>
        <taxon>Bacteria</taxon>
        <taxon>Bacillati</taxon>
        <taxon>Actinomycetota</taxon>
        <taxon>Actinomycetes</taxon>
        <taxon>Micromonosporales</taxon>
        <taxon>Micromonosporaceae</taxon>
        <taxon>Micromonospora</taxon>
    </lineage>
</organism>
<name>A0ABW3YKR9_9ACTN</name>
<protein>
    <recommendedName>
        <fullName evidence="2">histidine kinase</fullName>
        <ecNumber evidence="2">2.7.13.3</ecNumber>
    </recommendedName>
</protein>
<evidence type="ECO:0000313" key="13">
    <source>
        <dbReference type="Proteomes" id="UP001597260"/>
    </source>
</evidence>
<comment type="catalytic activity">
    <reaction evidence="1">
        <text>ATP + protein L-histidine = ADP + protein N-phospho-L-histidine.</text>
        <dbReference type="EC" id="2.7.13.3"/>
    </reaction>
</comment>
<evidence type="ECO:0000256" key="6">
    <source>
        <dbReference type="ARBA" id="ARBA00022777"/>
    </source>
</evidence>
<keyword evidence="3" id="KW-0597">Phosphoprotein</keyword>
<dbReference type="PANTHER" id="PTHR24421:SF10">
    <property type="entry name" value="NITRATE_NITRITE SENSOR PROTEIN NARQ"/>
    <property type="match status" value="1"/>
</dbReference>